<dbReference type="EMBL" id="JABEBT010000112">
    <property type="protein sequence ID" value="KAF7632108.1"/>
    <property type="molecule type" value="Genomic_DNA"/>
</dbReference>
<dbReference type="PANTHER" id="PTHR12977">
    <property type="entry name" value="SUPPRESSOR OF VARIEGATION 4-20-RELATED"/>
    <property type="match status" value="1"/>
</dbReference>
<reference evidence="9" key="1">
    <citation type="journal article" date="2020" name="Ecol. Evol.">
        <title>Genome structure and content of the rice root-knot nematode (Meloidogyne graminicola).</title>
        <authorList>
            <person name="Phan N.T."/>
            <person name="Danchin E.G.J."/>
            <person name="Klopp C."/>
            <person name="Perfus-Barbeoch L."/>
            <person name="Kozlowski D.K."/>
            <person name="Koutsovoulos G.D."/>
            <person name="Lopez-Roques C."/>
            <person name="Bouchez O."/>
            <person name="Zahm M."/>
            <person name="Besnard G."/>
            <person name="Bellafiore S."/>
        </authorList>
    </citation>
    <scope>NUCLEOTIDE SEQUENCE</scope>
    <source>
        <strain evidence="9">VN-18</strain>
    </source>
</reference>
<dbReference type="GO" id="GO:0005634">
    <property type="term" value="C:nucleus"/>
    <property type="evidence" value="ECO:0007669"/>
    <property type="project" value="UniProtKB-SubCell"/>
</dbReference>
<evidence type="ECO:0000313" key="10">
    <source>
        <dbReference type="Proteomes" id="UP000605970"/>
    </source>
</evidence>
<dbReference type="PANTHER" id="PTHR12977:SF4">
    <property type="entry name" value="HISTONE-LYSINE N-METHYLTRANSFERASE KMT5B"/>
    <property type="match status" value="1"/>
</dbReference>
<sequence length="153" mass="18030">MLIKPSRCHQMSIKELCENDDMCTALFVDSVLGFITHKMDIKHKQLSQSEKLDVINLLCLFVHNSDLVTTLKSFSSLNIVQNFLHSKTELEKENFKGHLLRFLLMFYPHSGFTITQCFRYSGENRMGGKLSLHKILETRKYNRKPNWSNWRFE</sequence>
<keyword evidence="5" id="KW-0808">Transferase</keyword>
<dbReference type="AlphaFoldDB" id="A0A8S9ZFN5"/>
<dbReference type="Gene3D" id="1.10.10.1700">
    <property type="entry name" value="Histone-lysine N-methyltransferase"/>
    <property type="match status" value="1"/>
</dbReference>
<evidence type="ECO:0000256" key="4">
    <source>
        <dbReference type="ARBA" id="ARBA00022603"/>
    </source>
</evidence>
<keyword evidence="8" id="KW-0539">Nucleus</keyword>
<evidence type="ECO:0000256" key="7">
    <source>
        <dbReference type="ARBA" id="ARBA00022853"/>
    </source>
</evidence>
<dbReference type="OrthoDB" id="6627536at2759"/>
<dbReference type="InterPro" id="IPR039977">
    <property type="entry name" value="Suv4-20/Set9"/>
</dbReference>
<evidence type="ECO:0000256" key="6">
    <source>
        <dbReference type="ARBA" id="ARBA00022691"/>
    </source>
</evidence>
<organism evidence="9 10">
    <name type="scientific">Meloidogyne graminicola</name>
    <dbReference type="NCBI Taxonomy" id="189291"/>
    <lineage>
        <taxon>Eukaryota</taxon>
        <taxon>Metazoa</taxon>
        <taxon>Ecdysozoa</taxon>
        <taxon>Nematoda</taxon>
        <taxon>Chromadorea</taxon>
        <taxon>Rhabditida</taxon>
        <taxon>Tylenchina</taxon>
        <taxon>Tylenchomorpha</taxon>
        <taxon>Tylenchoidea</taxon>
        <taxon>Meloidogynidae</taxon>
        <taxon>Meloidogyninae</taxon>
        <taxon>Meloidogyne</taxon>
    </lineage>
</organism>
<dbReference type="GO" id="GO:0005694">
    <property type="term" value="C:chromosome"/>
    <property type="evidence" value="ECO:0007669"/>
    <property type="project" value="UniProtKB-SubCell"/>
</dbReference>
<evidence type="ECO:0000256" key="5">
    <source>
        <dbReference type="ARBA" id="ARBA00022679"/>
    </source>
</evidence>
<evidence type="ECO:0000313" key="9">
    <source>
        <dbReference type="EMBL" id="KAF7632108.1"/>
    </source>
</evidence>
<dbReference type="InterPro" id="IPR041938">
    <property type="entry name" value="Hist-Lys_N-MTase_N"/>
</dbReference>
<dbReference type="Proteomes" id="UP000605970">
    <property type="component" value="Unassembled WGS sequence"/>
</dbReference>
<name>A0A8S9ZFN5_9BILA</name>
<evidence type="ECO:0000256" key="1">
    <source>
        <dbReference type="ARBA" id="ARBA00004123"/>
    </source>
</evidence>
<gene>
    <name evidence="9" type="ORF">Mgra_00008484</name>
</gene>
<evidence type="ECO:0000256" key="8">
    <source>
        <dbReference type="ARBA" id="ARBA00023242"/>
    </source>
</evidence>
<protein>
    <submittedName>
        <fullName evidence="9">Histone-lysine N-methyltransferase</fullName>
    </submittedName>
</protein>
<evidence type="ECO:0000256" key="3">
    <source>
        <dbReference type="ARBA" id="ARBA00022454"/>
    </source>
</evidence>
<comment type="subcellular location">
    <subcellularLocation>
        <location evidence="2">Chromosome</location>
    </subcellularLocation>
    <subcellularLocation>
        <location evidence="1">Nucleus</location>
    </subcellularLocation>
</comment>
<proteinExistence type="predicted"/>
<keyword evidence="6" id="KW-0949">S-adenosyl-L-methionine</keyword>
<dbReference type="GO" id="GO:0032259">
    <property type="term" value="P:methylation"/>
    <property type="evidence" value="ECO:0007669"/>
    <property type="project" value="UniProtKB-KW"/>
</dbReference>
<keyword evidence="4" id="KW-0489">Methyltransferase</keyword>
<evidence type="ECO:0000256" key="2">
    <source>
        <dbReference type="ARBA" id="ARBA00004286"/>
    </source>
</evidence>
<keyword evidence="10" id="KW-1185">Reference proteome</keyword>
<dbReference type="GO" id="GO:0042799">
    <property type="term" value="F:histone H4K20 methyltransferase activity"/>
    <property type="evidence" value="ECO:0007669"/>
    <property type="project" value="TreeGrafter"/>
</dbReference>
<keyword evidence="7" id="KW-0156">Chromatin regulator</keyword>
<keyword evidence="3" id="KW-0158">Chromosome</keyword>
<accession>A0A8S9ZFN5</accession>
<comment type="caution">
    <text evidence="9">The sequence shown here is derived from an EMBL/GenBank/DDBJ whole genome shotgun (WGS) entry which is preliminary data.</text>
</comment>